<dbReference type="Proteomes" id="UP001230188">
    <property type="component" value="Unassembled WGS sequence"/>
</dbReference>
<organism evidence="2 3">
    <name type="scientific">Chrysophaeum taylorii</name>
    <dbReference type="NCBI Taxonomy" id="2483200"/>
    <lineage>
        <taxon>Eukaryota</taxon>
        <taxon>Sar</taxon>
        <taxon>Stramenopiles</taxon>
        <taxon>Ochrophyta</taxon>
        <taxon>Pelagophyceae</taxon>
        <taxon>Pelagomonadales</taxon>
        <taxon>Pelagomonadaceae</taxon>
        <taxon>Chrysophaeum</taxon>
    </lineage>
</organism>
<dbReference type="Gene3D" id="2.30.110.10">
    <property type="entry name" value="Electron Transport, Fmn-binding Protein, Chain A"/>
    <property type="match status" value="1"/>
</dbReference>
<dbReference type="Pfam" id="PF01613">
    <property type="entry name" value="Flavin_Reduct"/>
    <property type="match status" value="1"/>
</dbReference>
<name>A0AAD7UIF2_9STRA</name>
<dbReference type="SUPFAM" id="SSF50475">
    <property type="entry name" value="FMN-binding split barrel"/>
    <property type="match status" value="1"/>
</dbReference>
<dbReference type="InterPro" id="IPR053310">
    <property type="entry name" value="Flavoredoxin-like"/>
</dbReference>
<sequence length="369" mass="40426">MTEERVILRAAAELAALRLRSAAEAVLSEKTSVSEVEAETWSRVIVEALPREVNAKSCHSKVLGVASFDGGYFAAYALDRARCAGETCAYGDELTFCRGRPGVWEALNEATWRPFYEWRSEAWDPRCRPWMRATSWVRYADPVTGENVDSFVARFSRGIVIAGTFAAPKARWIVLRDPKLASRLLYPNPVVVLTALVDGCRSCMALSWLTPVDNDRRFVFAVNRRRHTARALVDERPTKGAIATSFGLSVMAAGSEELVLAIGAVSGAVVGDKEAHISGLHYDDNDDDDDDDACFFVRGCVARVAARVDRVVEATEDHHIVLATMGRAAVVSTYWREGKLFAPGDAATPGLLSFLGSKTFAHLHMPPTS</sequence>
<keyword evidence="3" id="KW-1185">Reference proteome</keyword>
<accession>A0AAD7UIF2</accession>
<dbReference type="AlphaFoldDB" id="A0AAD7UIF2"/>
<dbReference type="InterPro" id="IPR012349">
    <property type="entry name" value="Split_barrel_FMN-bd"/>
</dbReference>
<dbReference type="PANTHER" id="PTHR43241">
    <property type="entry name" value="FLAVIN REDUCTASE DOMAIN PROTEIN"/>
    <property type="match status" value="1"/>
</dbReference>
<dbReference type="GO" id="GO:0010181">
    <property type="term" value="F:FMN binding"/>
    <property type="evidence" value="ECO:0007669"/>
    <property type="project" value="InterPro"/>
</dbReference>
<protein>
    <recommendedName>
        <fullName evidence="1">Flavin reductase like domain-containing protein</fullName>
    </recommendedName>
</protein>
<evidence type="ECO:0000313" key="3">
    <source>
        <dbReference type="Proteomes" id="UP001230188"/>
    </source>
</evidence>
<evidence type="ECO:0000259" key="1">
    <source>
        <dbReference type="SMART" id="SM00903"/>
    </source>
</evidence>
<dbReference type="EMBL" id="JAQMWT010000182">
    <property type="protein sequence ID" value="KAJ8608164.1"/>
    <property type="molecule type" value="Genomic_DNA"/>
</dbReference>
<comment type="caution">
    <text evidence="2">The sequence shown here is derived from an EMBL/GenBank/DDBJ whole genome shotgun (WGS) entry which is preliminary data.</text>
</comment>
<feature type="domain" description="Flavin reductase like" evidence="1">
    <location>
        <begin position="183"/>
        <end position="336"/>
    </location>
</feature>
<dbReference type="PANTHER" id="PTHR43241:SF1">
    <property type="entry name" value="FLAVIN REDUCTASE LIKE DOMAIN-CONTAINING PROTEIN"/>
    <property type="match status" value="1"/>
</dbReference>
<dbReference type="InterPro" id="IPR002563">
    <property type="entry name" value="Flavin_Rdtase-like_dom"/>
</dbReference>
<evidence type="ECO:0000313" key="2">
    <source>
        <dbReference type="EMBL" id="KAJ8608164.1"/>
    </source>
</evidence>
<proteinExistence type="predicted"/>
<reference evidence="2" key="1">
    <citation type="submission" date="2023-01" db="EMBL/GenBank/DDBJ databases">
        <title>Metagenome sequencing of chrysophaentin producing Chrysophaeum taylorii.</title>
        <authorList>
            <person name="Davison J."/>
            <person name="Bewley C."/>
        </authorList>
    </citation>
    <scope>NUCLEOTIDE SEQUENCE</scope>
    <source>
        <strain evidence="2">NIES-1699</strain>
    </source>
</reference>
<gene>
    <name evidence="2" type="ORF">CTAYLR_010303</name>
</gene>
<dbReference type="SMART" id="SM00903">
    <property type="entry name" value="Flavin_Reduct"/>
    <property type="match status" value="1"/>
</dbReference>